<feature type="region of interest" description="Disordered" evidence="1">
    <location>
        <begin position="1"/>
        <end position="20"/>
    </location>
</feature>
<dbReference type="EMBL" id="OV170223">
    <property type="protein sequence ID" value="CAH0722388.1"/>
    <property type="molecule type" value="Genomic_DNA"/>
</dbReference>
<name>A0A8J9ULL8_9NEOP</name>
<gene>
    <name evidence="2" type="ORF">BINO364_LOCUS8349</name>
</gene>
<dbReference type="GO" id="GO:0006999">
    <property type="term" value="P:nuclear pore organization"/>
    <property type="evidence" value="ECO:0007669"/>
    <property type="project" value="TreeGrafter"/>
</dbReference>
<sequence length="429" mass="43818">MALCTMHGGHRPGTTRTTGSTENIKSINLATELKLPIHRINNSISSVKLWSGYKKNMAFSFGSNTTAQNPAFGAASKPTFSFGSTNTATTSTAGFGGFGTTSTSSGFGTFGAPTSSAAPFGSLGTATTTAPSLFGGTGFGATAAKPAGFGTSAFGSNTFGGGTAFGAGTSMFGNAAPTFGTNTLGGSTFGTGTTFGSTFGAKTTTTGFGGFGTGLGTTSAFGQQQQQQQQLQQQQQQQGPSNAHEALVAAVFNCSVFGDERDQVLAKWNLLQAQWGTGQAYYSRNAPPLELNEQNPLCRFKAVGYSRLGGKEDKDGHVALVFNKIEQDIKNNQQALCTSLSGLLGNKPNLTVNIESIKAVSESKSQVIIYVVDKNNNGAHVSASELAAYLGAGAARAALAGAGAAAVCAATRPPRALLDQYLQAPPPGI</sequence>
<dbReference type="Proteomes" id="UP000838878">
    <property type="component" value="Chromosome 3"/>
</dbReference>
<organism evidence="2 3">
    <name type="scientific">Brenthis ino</name>
    <name type="common">lesser marbled fritillary</name>
    <dbReference type="NCBI Taxonomy" id="405034"/>
    <lineage>
        <taxon>Eukaryota</taxon>
        <taxon>Metazoa</taxon>
        <taxon>Ecdysozoa</taxon>
        <taxon>Arthropoda</taxon>
        <taxon>Hexapoda</taxon>
        <taxon>Insecta</taxon>
        <taxon>Pterygota</taxon>
        <taxon>Neoptera</taxon>
        <taxon>Endopterygota</taxon>
        <taxon>Lepidoptera</taxon>
        <taxon>Glossata</taxon>
        <taxon>Ditrysia</taxon>
        <taxon>Papilionoidea</taxon>
        <taxon>Nymphalidae</taxon>
        <taxon>Heliconiinae</taxon>
        <taxon>Argynnini</taxon>
        <taxon>Brenthis</taxon>
    </lineage>
</organism>
<dbReference type="PANTHER" id="PTHR13000">
    <property type="entry name" value="NUCLEOPORIN P54"/>
    <property type="match status" value="1"/>
</dbReference>
<protein>
    <submittedName>
        <fullName evidence="2">Uncharacterized protein</fullName>
    </submittedName>
</protein>
<evidence type="ECO:0000313" key="2">
    <source>
        <dbReference type="EMBL" id="CAH0722388.1"/>
    </source>
</evidence>
<proteinExistence type="predicted"/>
<dbReference type="GO" id="GO:0006607">
    <property type="term" value="P:NLS-bearing protein import into nucleus"/>
    <property type="evidence" value="ECO:0007669"/>
    <property type="project" value="TreeGrafter"/>
</dbReference>
<dbReference type="GO" id="GO:0044613">
    <property type="term" value="C:nuclear pore central transport channel"/>
    <property type="evidence" value="ECO:0007669"/>
    <property type="project" value="TreeGrafter"/>
</dbReference>
<evidence type="ECO:0000256" key="1">
    <source>
        <dbReference type="SAM" id="MobiDB-lite"/>
    </source>
</evidence>
<feature type="non-terminal residue" evidence="2">
    <location>
        <position position="429"/>
    </location>
</feature>
<evidence type="ECO:0000313" key="3">
    <source>
        <dbReference type="Proteomes" id="UP000838878"/>
    </source>
</evidence>
<dbReference type="GO" id="GO:0036228">
    <property type="term" value="P:protein localization to nuclear inner membrane"/>
    <property type="evidence" value="ECO:0007669"/>
    <property type="project" value="TreeGrafter"/>
</dbReference>
<dbReference type="InterPro" id="IPR024864">
    <property type="entry name" value="Nup54/Nup57/Nup44"/>
</dbReference>
<dbReference type="OrthoDB" id="6162375at2759"/>
<reference evidence="2" key="1">
    <citation type="submission" date="2021-12" db="EMBL/GenBank/DDBJ databases">
        <authorList>
            <person name="Martin H S."/>
        </authorList>
    </citation>
    <scope>NUCLEOTIDE SEQUENCE</scope>
</reference>
<dbReference type="AlphaFoldDB" id="A0A8J9ULL8"/>
<dbReference type="PANTHER" id="PTHR13000:SF0">
    <property type="entry name" value="NUCLEOPORIN P54"/>
    <property type="match status" value="1"/>
</dbReference>
<accession>A0A8J9ULL8</accession>
<feature type="compositionally biased region" description="Low complexity" evidence="1">
    <location>
        <begin position="218"/>
        <end position="238"/>
    </location>
</feature>
<feature type="region of interest" description="Disordered" evidence="1">
    <location>
        <begin position="218"/>
        <end position="240"/>
    </location>
</feature>
<dbReference type="GO" id="GO:0017056">
    <property type="term" value="F:structural constituent of nuclear pore"/>
    <property type="evidence" value="ECO:0007669"/>
    <property type="project" value="TreeGrafter"/>
</dbReference>
<keyword evidence="3" id="KW-1185">Reference proteome</keyword>